<dbReference type="Pfam" id="PF18557">
    <property type="entry name" value="NepR"/>
    <property type="match status" value="1"/>
</dbReference>
<name>A0ABV9H7H7_9HYPH</name>
<gene>
    <name evidence="3" type="ORF">ACFO1V_14025</name>
</gene>
<dbReference type="RefSeq" id="WP_374831170.1">
    <property type="nucleotide sequence ID" value="NZ_JBHEEZ010000007.1"/>
</dbReference>
<keyword evidence="4" id="KW-1185">Reference proteome</keyword>
<comment type="caution">
    <text evidence="3">The sequence shown here is derived from an EMBL/GenBank/DDBJ whole genome shotgun (WGS) entry which is preliminary data.</text>
</comment>
<feature type="region of interest" description="Disordered" evidence="1">
    <location>
        <begin position="1"/>
        <end position="20"/>
    </location>
</feature>
<evidence type="ECO:0000256" key="1">
    <source>
        <dbReference type="SAM" id="MobiDB-lite"/>
    </source>
</evidence>
<proteinExistence type="predicted"/>
<protein>
    <submittedName>
        <fullName evidence="3">NepR family anti-sigma factor</fullName>
    </submittedName>
</protein>
<evidence type="ECO:0000259" key="2">
    <source>
        <dbReference type="Pfam" id="PF18557"/>
    </source>
</evidence>
<dbReference type="EMBL" id="JBHSEL010000124">
    <property type="protein sequence ID" value="MFC4626306.1"/>
    <property type="molecule type" value="Genomic_DNA"/>
</dbReference>
<sequence length="79" mass="9025">MKKIKPYQKEDEDGSVRQIQEDLLEADSEVSRKLRIFFDSIQEEAIPERFLSLLEKLDRAELTLAGKGGAYGQSQPPED</sequence>
<feature type="domain" description="Anti-sigma factor NepR" evidence="2">
    <location>
        <begin position="28"/>
        <end position="61"/>
    </location>
</feature>
<accession>A0ABV9H7H7</accession>
<dbReference type="Proteomes" id="UP001596042">
    <property type="component" value="Unassembled WGS sequence"/>
</dbReference>
<dbReference type="InterPro" id="IPR041649">
    <property type="entry name" value="NepR"/>
</dbReference>
<evidence type="ECO:0000313" key="4">
    <source>
        <dbReference type="Proteomes" id="UP001596042"/>
    </source>
</evidence>
<organism evidence="3 4">
    <name type="scientific">Daeguia caeni</name>
    <dbReference type="NCBI Taxonomy" id="439612"/>
    <lineage>
        <taxon>Bacteria</taxon>
        <taxon>Pseudomonadati</taxon>
        <taxon>Pseudomonadota</taxon>
        <taxon>Alphaproteobacteria</taxon>
        <taxon>Hyphomicrobiales</taxon>
        <taxon>Brucellaceae</taxon>
        <taxon>Daeguia</taxon>
    </lineage>
</organism>
<reference evidence="4" key="1">
    <citation type="journal article" date="2019" name="Int. J. Syst. Evol. Microbiol.">
        <title>The Global Catalogue of Microorganisms (GCM) 10K type strain sequencing project: providing services to taxonomists for standard genome sequencing and annotation.</title>
        <authorList>
            <consortium name="The Broad Institute Genomics Platform"/>
            <consortium name="The Broad Institute Genome Sequencing Center for Infectious Disease"/>
            <person name="Wu L."/>
            <person name="Ma J."/>
        </authorList>
    </citation>
    <scope>NUCLEOTIDE SEQUENCE [LARGE SCALE GENOMIC DNA]</scope>
    <source>
        <strain evidence="4">CGMCC 1.15731</strain>
    </source>
</reference>
<evidence type="ECO:0000313" key="3">
    <source>
        <dbReference type="EMBL" id="MFC4626306.1"/>
    </source>
</evidence>